<dbReference type="PANTHER" id="PTHR21312:SF27">
    <property type="entry name" value="SERINE PROTEASE INHIBITOR KAZAL-TYPE 1"/>
    <property type="match status" value="1"/>
</dbReference>
<evidence type="ECO:0000256" key="8">
    <source>
        <dbReference type="ARBA" id="ARBA00041915"/>
    </source>
</evidence>
<dbReference type="EMBL" id="VCEB01000001">
    <property type="protein sequence ID" value="KAB0387483.1"/>
    <property type="molecule type" value="Genomic_DNA"/>
</dbReference>
<dbReference type="Proteomes" id="UP000326062">
    <property type="component" value="Chromosome 1"/>
</dbReference>
<accession>A0A5J5N6E4</accession>
<evidence type="ECO:0000256" key="2">
    <source>
        <dbReference type="ARBA" id="ARBA00022525"/>
    </source>
</evidence>
<dbReference type="AlphaFoldDB" id="A0A5J5N6E4"/>
<dbReference type="PROSITE" id="PS00282">
    <property type="entry name" value="KAZAL_1"/>
    <property type="match status" value="1"/>
</dbReference>
<dbReference type="InterPro" id="IPR036058">
    <property type="entry name" value="Kazal_dom_sf"/>
</dbReference>
<evidence type="ECO:0000313" key="12">
    <source>
        <dbReference type="EMBL" id="KAB0387483.1"/>
    </source>
</evidence>
<dbReference type="InterPro" id="IPR001239">
    <property type="entry name" value="Prot_inh_Kazal-m"/>
</dbReference>
<reference evidence="12 13" key="1">
    <citation type="submission" date="2019-06" db="EMBL/GenBank/DDBJ databases">
        <title>Discovery of a novel chromosome fission-fusion reversal in muntjac.</title>
        <authorList>
            <person name="Mudd A.B."/>
            <person name="Bredeson J.V."/>
            <person name="Baum R."/>
            <person name="Hockemeyer D."/>
            <person name="Rokhsar D.S."/>
        </authorList>
    </citation>
    <scope>NUCLEOTIDE SEQUENCE [LARGE SCALE GENOMIC DNA]</scope>
    <source>
        <strain evidence="12">UCam_UCB_Mr</strain>
        <tissue evidence="12">Fibroblast cell line</tissue>
    </source>
</reference>
<keyword evidence="4" id="KW-0722">Serine protease inhibitor</keyword>
<dbReference type="Gene3D" id="3.30.60.30">
    <property type="match status" value="1"/>
</dbReference>
<feature type="signal peptide" evidence="10">
    <location>
        <begin position="1"/>
        <end position="18"/>
    </location>
</feature>
<dbReference type="Pfam" id="PF00050">
    <property type="entry name" value="Kazal_1"/>
    <property type="match status" value="1"/>
</dbReference>
<evidence type="ECO:0000256" key="4">
    <source>
        <dbReference type="ARBA" id="ARBA00022900"/>
    </source>
</evidence>
<keyword evidence="5" id="KW-1015">Disulfide bond</keyword>
<dbReference type="PRINTS" id="PR00290">
    <property type="entry name" value="KAZALINHBTR"/>
</dbReference>
<evidence type="ECO:0000259" key="11">
    <source>
        <dbReference type="PROSITE" id="PS51465"/>
    </source>
</evidence>
<comment type="subcellular location">
    <subcellularLocation>
        <location evidence="1">Secreted</location>
    </subcellularLocation>
</comment>
<dbReference type="GO" id="GO:0004867">
    <property type="term" value="F:serine-type endopeptidase inhibitor activity"/>
    <property type="evidence" value="ECO:0007669"/>
    <property type="project" value="UniProtKB-KW"/>
</dbReference>
<feature type="domain" description="Kazal-like" evidence="11">
    <location>
        <begin position="12"/>
        <end position="71"/>
    </location>
</feature>
<evidence type="ECO:0000256" key="3">
    <source>
        <dbReference type="ARBA" id="ARBA00022690"/>
    </source>
</evidence>
<keyword evidence="2" id="KW-0964">Secreted</keyword>
<keyword evidence="10" id="KW-0732">Signal</keyword>
<comment type="function">
    <text evidence="6">In the male reproductive tract, binds to sperm heads where it modulates sperm capacitance by inhibiting calcium uptake and nitrogen oxide (NO) production.</text>
</comment>
<dbReference type="PANTHER" id="PTHR21312">
    <property type="entry name" value="SERINE PROTEASE INHIBITOR"/>
    <property type="match status" value="1"/>
</dbReference>
<organism evidence="12 13">
    <name type="scientific">Muntiacus reevesi</name>
    <name type="common">Reeves' muntjac</name>
    <name type="synonym">Cervus reevesi</name>
    <dbReference type="NCBI Taxonomy" id="9886"/>
    <lineage>
        <taxon>Eukaryota</taxon>
        <taxon>Metazoa</taxon>
        <taxon>Chordata</taxon>
        <taxon>Craniata</taxon>
        <taxon>Vertebrata</taxon>
        <taxon>Euteleostomi</taxon>
        <taxon>Mammalia</taxon>
        <taxon>Eutheria</taxon>
        <taxon>Laurasiatheria</taxon>
        <taxon>Artiodactyla</taxon>
        <taxon>Ruminantia</taxon>
        <taxon>Pecora</taxon>
        <taxon>Cervidae</taxon>
        <taxon>Muntiacinae</taxon>
        <taxon>Muntiacus</taxon>
    </lineage>
</organism>
<dbReference type="PROSITE" id="PS51465">
    <property type="entry name" value="KAZAL_2"/>
    <property type="match status" value="1"/>
</dbReference>
<sequence>MTILSIYLLNLLNVGSNCSSPQAKCTNGVNGCPRIYNPVCGTDGVTYSNECLLCMENKLSLGHSKEGERSIPILRKN</sequence>
<feature type="chain" id="PRO_5023886821" description="Serine protease inhibitor Kazal-type 1" evidence="10">
    <location>
        <begin position="19"/>
        <end position="77"/>
    </location>
</feature>
<evidence type="ECO:0000256" key="10">
    <source>
        <dbReference type="SAM" id="SignalP"/>
    </source>
</evidence>
<keyword evidence="13" id="KW-1185">Reference proteome</keyword>
<evidence type="ECO:0000256" key="6">
    <source>
        <dbReference type="ARBA" id="ARBA00037363"/>
    </source>
</evidence>
<comment type="function">
    <text evidence="9">Serine protease inhibitor which exhibits anti-trypsin activity. In the pancreas, protects against trypsin-catalyzed premature activation of zymogens.</text>
</comment>
<keyword evidence="3" id="KW-0646">Protease inhibitor</keyword>
<evidence type="ECO:0000256" key="7">
    <source>
        <dbReference type="ARBA" id="ARBA00039254"/>
    </source>
</evidence>
<comment type="caution">
    <text evidence="12">The sequence shown here is derived from an EMBL/GenBank/DDBJ whole genome shotgun (WGS) entry which is preliminary data.</text>
</comment>
<proteinExistence type="predicted"/>
<evidence type="ECO:0000256" key="1">
    <source>
        <dbReference type="ARBA" id="ARBA00004613"/>
    </source>
</evidence>
<dbReference type="SUPFAM" id="SSF100895">
    <property type="entry name" value="Kazal-type serine protease inhibitors"/>
    <property type="match status" value="1"/>
</dbReference>
<dbReference type="GO" id="GO:0005576">
    <property type="term" value="C:extracellular region"/>
    <property type="evidence" value="ECO:0007669"/>
    <property type="project" value="UniProtKB-SubCell"/>
</dbReference>
<evidence type="ECO:0000256" key="5">
    <source>
        <dbReference type="ARBA" id="ARBA00023157"/>
    </source>
</evidence>
<evidence type="ECO:0000313" key="13">
    <source>
        <dbReference type="Proteomes" id="UP000326062"/>
    </source>
</evidence>
<name>A0A5J5N6E4_MUNRE</name>
<protein>
    <recommendedName>
        <fullName evidence="7">Serine protease inhibitor Kazal-type 1</fullName>
    </recommendedName>
    <alternativeName>
        <fullName evidence="8">Pancreatic secretory trypsin inhibitor</fullName>
    </alternativeName>
</protein>
<gene>
    <name evidence="12" type="ORF">FD755_002439</name>
</gene>
<dbReference type="SMART" id="SM00280">
    <property type="entry name" value="KAZAL"/>
    <property type="match status" value="1"/>
</dbReference>
<evidence type="ECO:0000256" key="9">
    <source>
        <dbReference type="ARBA" id="ARBA00046050"/>
    </source>
</evidence>
<dbReference type="InterPro" id="IPR002350">
    <property type="entry name" value="Kazal_dom"/>
</dbReference>